<protein>
    <submittedName>
        <fullName evidence="2">Uncharacterized protein</fullName>
    </submittedName>
</protein>
<name>A0A4Q7LX60_9MICO</name>
<dbReference type="Proteomes" id="UP000293519">
    <property type="component" value="Unassembled WGS sequence"/>
</dbReference>
<sequence>MRLTADLVRWGVAVLLMAPFLAIGGWALGVTPLLWLALVAVVVGGALNAVGVIRGVRRVADGRVVDELFGQTDARLASSTSPPVEPRQRLIFPDEPAGVTPEQLAAGSPLATARRRAALGAALGLSALTLSGLLLVTAVMPWAASGGALSPGEVYTLWGGLAVLTVVGIAIWTLVGFAAAAVIWVTGRVEGPFVRRLASPRRIVALACILGAALVVGWLAPAALPGLTDALDGAAAAPGAAPWRAGFGSVGVLLSCAAIAATIPRWGRRPRS</sequence>
<feature type="transmembrane region" description="Helical" evidence="1">
    <location>
        <begin position="118"/>
        <end position="143"/>
    </location>
</feature>
<keyword evidence="1" id="KW-0472">Membrane</keyword>
<dbReference type="OrthoDB" id="5122990at2"/>
<keyword evidence="1" id="KW-0812">Transmembrane</keyword>
<gene>
    <name evidence="2" type="ORF">EV141_0491</name>
</gene>
<reference evidence="2 3" key="1">
    <citation type="journal article" date="2015" name="Stand. Genomic Sci.">
        <title>Genomic Encyclopedia of Bacterial and Archaeal Type Strains, Phase III: the genomes of soil and plant-associated and newly described type strains.</title>
        <authorList>
            <person name="Whitman W.B."/>
            <person name="Woyke T."/>
            <person name="Klenk H.P."/>
            <person name="Zhou Y."/>
            <person name="Lilburn T.G."/>
            <person name="Beck B.J."/>
            <person name="De Vos P."/>
            <person name="Vandamme P."/>
            <person name="Eisen J.A."/>
            <person name="Garrity G."/>
            <person name="Hugenholtz P."/>
            <person name="Kyrpides N.C."/>
        </authorList>
    </citation>
    <scope>NUCLEOTIDE SEQUENCE [LARGE SCALE GENOMIC DNA]</scope>
    <source>
        <strain evidence="2 3">CV2</strain>
    </source>
</reference>
<feature type="transmembrane region" description="Helical" evidence="1">
    <location>
        <begin position="7"/>
        <end position="27"/>
    </location>
</feature>
<feature type="transmembrane region" description="Helical" evidence="1">
    <location>
        <begin position="33"/>
        <end position="53"/>
    </location>
</feature>
<comment type="caution">
    <text evidence="2">The sequence shown here is derived from an EMBL/GenBank/DDBJ whole genome shotgun (WGS) entry which is preliminary data.</text>
</comment>
<keyword evidence="3" id="KW-1185">Reference proteome</keyword>
<feature type="transmembrane region" description="Helical" evidence="1">
    <location>
        <begin position="155"/>
        <end position="183"/>
    </location>
</feature>
<proteinExistence type="predicted"/>
<dbReference type="EMBL" id="SGWW01000001">
    <property type="protein sequence ID" value="RZS59271.1"/>
    <property type="molecule type" value="Genomic_DNA"/>
</dbReference>
<evidence type="ECO:0000313" key="2">
    <source>
        <dbReference type="EMBL" id="RZS59271.1"/>
    </source>
</evidence>
<evidence type="ECO:0000313" key="3">
    <source>
        <dbReference type="Proteomes" id="UP000293519"/>
    </source>
</evidence>
<dbReference type="AlphaFoldDB" id="A0A4Q7LX60"/>
<accession>A0A4Q7LX60</accession>
<organism evidence="2 3">
    <name type="scientific">Microcella putealis</name>
    <dbReference type="NCBI Taxonomy" id="337005"/>
    <lineage>
        <taxon>Bacteria</taxon>
        <taxon>Bacillati</taxon>
        <taxon>Actinomycetota</taxon>
        <taxon>Actinomycetes</taxon>
        <taxon>Micrococcales</taxon>
        <taxon>Microbacteriaceae</taxon>
        <taxon>Microcella</taxon>
    </lineage>
</organism>
<keyword evidence="1" id="KW-1133">Transmembrane helix</keyword>
<feature type="transmembrane region" description="Helical" evidence="1">
    <location>
        <begin position="203"/>
        <end position="223"/>
    </location>
</feature>
<dbReference type="RefSeq" id="WP_130484371.1">
    <property type="nucleotide sequence ID" value="NZ_SGWW01000001.1"/>
</dbReference>
<feature type="transmembrane region" description="Helical" evidence="1">
    <location>
        <begin position="243"/>
        <end position="263"/>
    </location>
</feature>
<evidence type="ECO:0000256" key="1">
    <source>
        <dbReference type="SAM" id="Phobius"/>
    </source>
</evidence>